<name>G0NI18_CAEBE</name>
<dbReference type="HOGENOM" id="CLU_175770_0_0_1"/>
<organism evidence="2">
    <name type="scientific">Caenorhabditis brenneri</name>
    <name type="common">Nematode worm</name>
    <dbReference type="NCBI Taxonomy" id="135651"/>
    <lineage>
        <taxon>Eukaryota</taxon>
        <taxon>Metazoa</taxon>
        <taxon>Ecdysozoa</taxon>
        <taxon>Nematoda</taxon>
        <taxon>Chromadorea</taxon>
        <taxon>Rhabditida</taxon>
        <taxon>Rhabditina</taxon>
        <taxon>Rhabditomorpha</taxon>
        <taxon>Rhabditoidea</taxon>
        <taxon>Rhabditidae</taxon>
        <taxon>Peloderinae</taxon>
        <taxon>Caenorhabditis</taxon>
    </lineage>
</organism>
<dbReference type="InParanoid" id="G0NI18"/>
<protein>
    <submittedName>
        <fullName evidence="1">Uncharacterized protein</fullName>
    </submittedName>
</protein>
<evidence type="ECO:0000313" key="1">
    <source>
        <dbReference type="EMBL" id="EGT31611.1"/>
    </source>
</evidence>
<keyword evidence="2" id="KW-1185">Reference proteome</keyword>
<accession>G0NI18</accession>
<reference evidence="2" key="1">
    <citation type="submission" date="2011-07" db="EMBL/GenBank/DDBJ databases">
        <authorList>
            <consortium name="Caenorhabditis brenneri Sequencing and Analysis Consortium"/>
            <person name="Wilson R.K."/>
        </authorList>
    </citation>
    <scope>NUCLEOTIDE SEQUENCE [LARGE SCALE GENOMIC DNA]</scope>
    <source>
        <strain evidence="2">PB2801</strain>
    </source>
</reference>
<evidence type="ECO:0000313" key="2">
    <source>
        <dbReference type="Proteomes" id="UP000008068"/>
    </source>
</evidence>
<dbReference type="Proteomes" id="UP000008068">
    <property type="component" value="Unassembled WGS sequence"/>
</dbReference>
<dbReference type="AlphaFoldDB" id="G0NI18"/>
<proteinExistence type="predicted"/>
<gene>
    <name evidence="1" type="ORF">CAEBREN_02459</name>
</gene>
<dbReference type="EMBL" id="GL379887">
    <property type="protein sequence ID" value="EGT31611.1"/>
    <property type="molecule type" value="Genomic_DNA"/>
</dbReference>
<sequence>MWISLKFISAEKLHSPITEEIKSRDVFIRNMSLVSLKANVQRIAGSFKPMVLLDGLFHIEEETLITLAQPEFVVHVTEDYIICSLAENVDDGVSRAILSIQHHLNLN</sequence>